<evidence type="ECO:0000259" key="2">
    <source>
        <dbReference type="Pfam" id="PF13614"/>
    </source>
</evidence>
<evidence type="ECO:0000259" key="1">
    <source>
        <dbReference type="Pfam" id="PF02796"/>
    </source>
</evidence>
<feature type="domain" description="AAA" evidence="2">
    <location>
        <begin position="91"/>
        <end position="262"/>
    </location>
</feature>
<dbReference type="SUPFAM" id="SSF46689">
    <property type="entry name" value="Homeodomain-like"/>
    <property type="match status" value="1"/>
</dbReference>
<evidence type="ECO:0000313" key="3">
    <source>
        <dbReference type="EMBL" id="KRM19729.1"/>
    </source>
</evidence>
<feature type="domain" description="Resolvase HTH" evidence="1">
    <location>
        <begin position="23"/>
        <end position="58"/>
    </location>
</feature>
<dbReference type="Pfam" id="PF13614">
    <property type="entry name" value="AAA_31"/>
    <property type="match status" value="1"/>
</dbReference>
<dbReference type="InterPro" id="IPR006120">
    <property type="entry name" value="Resolvase_HTH_dom"/>
</dbReference>
<reference evidence="3 4" key="1">
    <citation type="journal article" date="2015" name="Genome Announc.">
        <title>Expanding the biotechnology potential of lactobacilli through comparative genomics of 213 strains and associated genera.</title>
        <authorList>
            <person name="Sun Z."/>
            <person name="Harris H.M."/>
            <person name="McCann A."/>
            <person name="Guo C."/>
            <person name="Argimon S."/>
            <person name="Zhang W."/>
            <person name="Yang X."/>
            <person name="Jeffery I.B."/>
            <person name="Cooney J.C."/>
            <person name="Kagawa T.F."/>
            <person name="Liu W."/>
            <person name="Song Y."/>
            <person name="Salvetti E."/>
            <person name="Wrobel A."/>
            <person name="Rasinkangas P."/>
            <person name="Parkhill J."/>
            <person name="Rea M.C."/>
            <person name="O'Sullivan O."/>
            <person name="Ritari J."/>
            <person name="Douillard F.P."/>
            <person name="Paul Ross R."/>
            <person name="Yang R."/>
            <person name="Briner A.E."/>
            <person name="Felis G.E."/>
            <person name="de Vos W.M."/>
            <person name="Barrangou R."/>
            <person name="Klaenhammer T.R."/>
            <person name="Caufield P.W."/>
            <person name="Cui Y."/>
            <person name="Zhang H."/>
            <person name="O'Toole P.W."/>
        </authorList>
    </citation>
    <scope>NUCLEOTIDE SEQUENCE [LARGE SCALE GENOMIC DNA]</scope>
    <source>
        <strain evidence="3 4">DSM 15836</strain>
    </source>
</reference>
<keyword evidence="4" id="KW-1185">Reference proteome</keyword>
<protein>
    <submittedName>
        <fullName evidence="3">Plasmid partition protein</fullName>
    </submittedName>
</protein>
<dbReference type="CDD" id="cd02042">
    <property type="entry name" value="ParAB_family"/>
    <property type="match status" value="1"/>
</dbReference>
<dbReference type="EMBL" id="AZFI01000271">
    <property type="protein sequence ID" value="KRM19729.1"/>
    <property type="molecule type" value="Genomic_DNA"/>
</dbReference>
<dbReference type="Gene3D" id="3.40.50.300">
    <property type="entry name" value="P-loop containing nucleotide triphosphate hydrolases"/>
    <property type="match status" value="1"/>
</dbReference>
<dbReference type="Proteomes" id="UP000051217">
    <property type="component" value="Unassembled WGS sequence"/>
</dbReference>
<accession>A0ABR5PHE7</accession>
<dbReference type="PANTHER" id="PTHR13696:SF99">
    <property type="entry name" value="COBYRINIC ACID AC-DIAMIDE SYNTHASE"/>
    <property type="match status" value="1"/>
</dbReference>
<dbReference type="PANTHER" id="PTHR13696">
    <property type="entry name" value="P-LOOP CONTAINING NUCLEOSIDE TRIPHOSPHATE HYDROLASE"/>
    <property type="match status" value="1"/>
</dbReference>
<dbReference type="InterPro" id="IPR027417">
    <property type="entry name" value="P-loop_NTPase"/>
</dbReference>
<gene>
    <name evidence="3" type="ORF">FC65_GL001214</name>
</gene>
<dbReference type="Gene3D" id="1.10.10.60">
    <property type="entry name" value="Homeodomain-like"/>
    <property type="match status" value="1"/>
</dbReference>
<comment type="caution">
    <text evidence="3">The sequence shown here is derived from an EMBL/GenBank/DDBJ whole genome shotgun (WGS) entry which is preliminary data.</text>
</comment>
<dbReference type="InterPro" id="IPR050678">
    <property type="entry name" value="DNA_Partitioning_ATPase"/>
</dbReference>
<name>A0ABR5PHE7_9LACO</name>
<dbReference type="Pfam" id="PF02796">
    <property type="entry name" value="HTH_7"/>
    <property type="match status" value="1"/>
</dbReference>
<dbReference type="InterPro" id="IPR025669">
    <property type="entry name" value="AAA_dom"/>
</dbReference>
<proteinExistence type="predicted"/>
<organism evidence="3 4">
    <name type="scientific">Ligilactobacillus acidipiscis DSM 15836</name>
    <dbReference type="NCBI Taxonomy" id="1423716"/>
    <lineage>
        <taxon>Bacteria</taxon>
        <taxon>Bacillati</taxon>
        <taxon>Bacillota</taxon>
        <taxon>Bacilli</taxon>
        <taxon>Lactobacillales</taxon>
        <taxon>Lactobacillaceae</taxon>
        <taxon>Ligilactobacillus</taxon>
    </lineage>
</organism>
<dbReference type="SUPFAM" id="SSF52540">
    <property type="entry name" value="P-loop containing nucleoside triphosphate hydrolases"/>
    <property type="match status" value="1"/>
</dbReference>
<evidence type="ECO:0000313" key="4">
    <source>
        <dbReference type="Proteomes" id="UP000051217"/>
    </source>
</evidence>
<dbReference type="InterPro" id="IPR009057">
    <property type="entry name" value="Homeodomain-like_sf"/>
</dbReference>
<sequence>MIVTRTQEGKLYAKTHDPYFKEGRPKTYTDEQIQFAYELRQQGMTYKMIARKTGISIKTQQRRFKQINCLFNCLSMLYYEYRRIRKEAETMKIITFTAIKGGVGKTTLTLNYGDWLAKHGKKVLLVDLDHQCNLTTVFEKTRRDNTIAEAFKDDEEIQRVNIDNVAPNLDLIAGFIDLDVLGSRLENNSNKEMMLFMWFKNNMDALNLNQYDYILIDTHPDFGTITKNAIAVSDYLLSPITPSEHGYNAKFDLETRLDKFKKSLFDYRTGETYVDAKLYFIGNMIKHNTNMSRDLLNHIADDETVATVIPERELFNKATAKHASIFELAQKDDLVYKQNKKFLEQANQLFQELSNKVK</sequence>